<keyword evidence="1" id="KW-0732">Signal</keyword>
<dbReference type="AlphaFoldDB" id="A0A090T497"/>
<protein>
    <submittedName>
        <fullName evidence="2">Uncharacterized protein</fullName>
    </submittedName>
</protein>
<comment type="caution">
    <text evidence="2">The sequence shown here is derived from an EMBL/GenBank/DDBJ whole genome shotgun (WGS) entry which is preliminary data.</text>
</comment>
<feature type="signal peptide" evidence="1">
    <location>
        <begin position="1"/>
        <end position="28"/>
    </location>
</feature>
<dbReference type="Proteomes" id="UP000029224">
    <property type="component" value="Unassembled WGS sequence"/>
</dbReference>
<name>A0A090T497_9VIBR</name>
<organism evidence="2 3">
    <name type="scientific">Vibrio maritimus</name>
    <dbReference type="NCBI Taxonomy" id="990268"/>
    <lineage>
        <taxon>Bacteria</taxon>
        <taxon>Pseudomonadati</taxon>
        <taxon>Pseudomonadota</taxon>
        <taxon>Gammaproteobacteria</taxon>
        <taxon>Vibrionales</taxon>
        <taxon>Vibrionaceae</taxon>
        <taxon>Vibrio</taxon>
    </lineage>
</organism>
<reference evidence="2 3" key="1">
    <citation type="submission" date="2014-09" db="EMBL/GenBank/DDBJ databases">
        <title>Vibrio maritimus JCM 19240. (C210) whole genome shotgun sequence.</title>
        <authorList>
            <person name="Sawabe T."/>
            <person name="Meirelles P."/>
            <person name="Nakanishi M."/>
            <person name="Sayaka M."/>
            <person name="Hattori M."/>
            <person name="Ohkuma M."/>
        </authorList>
    </citation>
    <scope>NUCLEOTIDE SEQUENCE [LARGE SCALE GENOMIC DNA]</scope>
    <source>
        <strain evidence="2 3">JCM 19240</strain>
    </source>
</reference>
<sequence>MKKWFNAAMLTVSAVGFSALAFSNMAFATPQKELSERLQLNDGFSATFTQEVTSLMGMW</sequence>
<reference evidence="2 3" key="2">
    <citation type="submission" date="2014-09" db="EMBL/GenBank/DDBJ databases">
        <authorList>
            <consortium name="NBRP consortium"/>
            <person name="Sawabe T."/>
            <person name="Meirelles P."/>
            <person name="Nakanishi M."/>
            <person name="Sayaka M."/>
            <person name="Hattori M."/>
            <person name="Ohkuma M."/>
        </authorList>
    </citation>
    <scope>NUCLEOTIDE SEQUENCE [LARGE SCALE GENOMIC DNA]</scope>
    <source>
        <strain evidence="2 3">JCM 19240</strain>
    </source>
</reference>
<proteinExistence type="predicted"/>
<evidence type="ECO:0000313" key="2">
    <source>
        <dbReference type="EMBL" id="GAL34805.1"/>
    </source>
</evidence>
<evidence type="ECO:0000256" key="1">
    <source>
        <dbReference type="SAM" id="SignalP"/>
    </source>
</evidence>
<keyword evidence="3" id="KW-1185">Reference proteome</keyword>
<gene>
    <name evidence="2" type="ORF">JCM19240_4355</name>
</gene>
<accession>A0A090T497</accession>
<dbReference type="EMBL" id="BBMT01000005">
    <property type="protein sequence ID" value="GAL34805.1"/>
    <property type="molecule type" value="Genomic_DNA"/>
</dbReference>
<evidence type="ECO:0000313" key="3">
    <source>
        <dbReference type="Proteomes" id="UP000029224"/>
    </source>
</evidence>
<feature type="chain" id="PRO_5001863651" evidence="1">
    <location>
        <begin position="29"/>
        <end position="59"/>
    </location>
</feature>